<dbReference type="CDD" id="cd07377">
    <property type="entry name" value="WHTH_GntR"/>
    <property type="match status" value="1"/>
</dbReference>
<dbReference type="PANTHER" id="PTHR44846">
    <property type="entry name" value="MANNOSYL-D-GLYCERATE TRANSPORT/METABOLISM SYSTEM REPRESSOR MNGR-RELATED"/>
    <property type="match status" value="1"/>
</dbReference>
<keyword evidence="4" id="KW-0804">Transcription</keyword>
<evidence type="ECO:0000256" key="1">
    <source>
        <dbReference type="ARBA" id="ARBA00022491"/>
    </source>
</evidence>
<dbReference type="SUPFAM" id="SSF64288">
    <property type="entry name" value="Chorismate lyase-like"/>
    <property type="match status" value="1"/>
</dbReference>
<keyword evidence="7" id="KW-1185">Reference proteome</keyword>
<proteinExistence type="predicted"/>
<evidence type="ECO:0000313" key="6">
    <source>
        <dbReference type="EMBL" id="SFH56166.1"/>
    </source>
</evidence>
<dbReference type="FunFam" id="3.40.1410.10:FF:000008">
    <property type="entry name" value="Transcriptional regulator, GntR family"/>
    <property type="match status" value="1"/>
</dbReference>
<dbReference type="Pfam" id="PF00392">
    <property type="entry name" value="GntR"/>
    <property type="match status" value="1"/>
</dbReference>
<evidence type="ECO:0000313" key="7">
    <source>
        <dbReference type="Proteomes" id="UP000198668"/>
    </source>
</evidence>
<dbReference type="AlphaFoldDB" id="A0A1I3B242"/>
<evidence type="ECO:0000256" key="4">
    <source>
        <dbReference type="ARBA" id="ARBA00023163"/>
    </source>
</evidence>
<dbReference type="SUPFAM" id="SSF46785">
    <property type="entry name" value="Winged helix' DNA-binding domain"/>
    <property type="match status" value="1"/>
</dbReference>
<dbReference type="OrthoDB" id="9815017at2"/>
<dbReference type="Proteomes" id="UP000198668">
    <property type="component" value="Unassembled WGS sequence"/>
</dbReference>
<dbReference type="InterPro" id="IPR011663">
    <property type="entry name" value="UTRA"/>
</dbReference>
<dbReference type="InterPro" id="IPR036388">
    <property type="entry name" value="WH-like_DNA-bd_sf"/>
</dbReference>
<dbReference type="InterPro" id="IPR028978">
    <property type="entry name" value="Chorismate_lyase_/UTRA_dom_sf"/>
</dbReference>
<gene>
    <name evidence="6" type="ORF">SAMN04489868_10331</name>
</gene>
<organism evidence="6 7">
    <name type="scientific">Pisciglobus halotolerans</name>
    <dbReference type="NCBI Taxonomy" id="745365"/>
    <lineage>
        <taxon>Bacteria</taxon>
        <taxon>Bacillati</taxon>
        <taxon>Bacillota</taxon>
        <taxon>Bacilli</taxon>
        <taxon>Lactobacillales</taxon>
        <taxon>Carnobacteriaceae</taxon>
    </lineage>
</organism>
<name>A0A1I3B242_9LACT</name>
<protein>
    <submittedName>
        <fullName evidence="6">Transcriptional regulator, GntR family</fullName>
    </submittedName>
</protein>
<feature type="domain" description="HTH gntR-type" evidence="5">
    <location>
        <begin position="1"/>
        <end position="69"/>
    </location>
</feature>
<accession>A0A1I3B242</accession>
<evidence type="ECO:0000256" key="2">
    <source>
        <dbReference type="ARBA" id="ARBA00023015"/>
    </source>
</evidence>
<dbReference type="Gene3D" id="1.10.10.10">
    <property type="entry name" value="Winged helix-like DNA-binding domain superfamily/Winged helix DNA-binding domain"/>
    <property type="match status" value="1"/>
</dbReference>
<dbReference type="GO" id="GO:0003677">
    <property type="term" value="F:DNA binding"/>
    <property type="evidence" value="ECO:0007669"/>
    <property type="project" value="UniProtKB-KW"/>
</dbReference>
<keyword evidence="3" id="KW-0238">DNA-binding</keyword>
<evidence type="ECO:0000256" key="3">
    <source>
        <dbReference type="ARBA" id="ARBA00023125"/>
    </source>
</evidence>
<dbReference type="InterPro" id="IPR050679">
    <property type="entry name" value="Bact_HTH_transcr_reg"/>
</dbReference>
<dbReference type="Pfam" id="PF07702">
    <property type="entry name" value="UTRA"/>
    <property type="match status" value="1"/>
</dbReference>
<dbReference type="Gene3D" id="3.40.1410.10">
    <property type="entry name" value="Chorismate lyase-like"/>
    <property type="match status" value="1"/>
</dbReference>
<evidence type="ECO:0000259" key="5">
    <source>
        <dbReference type="PROSITE" id="PS50949"/>
    </source>
</evidence>
<dbReference type="EMBL" id="FOQE01000003">
    <property type="protein sequence ID" value="SFH56166.1"/>
    <property type="molecule type" value="Genomic_DNA"/>
</dbReference>
<dbReference type="PRINTS" id="PR00035">
    <property type="entry name" value="HTHGNTR"/>
</dbReference>
<keyword evidence="2" id="KW-0805">Transcription regulation</keyword>
<dbReference type="GO" id="GO:0003700">
    <property type="term" value="F:DNA-binding transcription factor activity"/>
    <property type="evidence" value="ECO:0007669"/>
    <property type="project" value="InterPro"/>
</dbReference>
<dbReference type="SMART" id="SM00866">
    <property type="entry name" value="UTRA"/>
    <property type="match status" value="1"/>
</dbReference>
<dbReference type="GO" id="GO:0045892">
    <property type="term" value="P:negative regulation of DNA-templated transcription"/>
    <property type="evidence" value="ECO:0007669"/>
    <property type="project" value="TreeGrafter"/>
</dbReference>
<dbReference type="SMART" id="SM00345">
    <property type="entry name" value="HTH_GNTR"/>
    <property type="match status" value="1"/>
</dbReference>
<keyword evidence="1" id="KW-0678">Repressor</keyword>
<sequence>MIKYEMIANKIRERIQKGEYAEDTLIPDQVTLSKEFGVSRMTVKKAMDILAMEGLIFRKRGSGTYVKKNALLNSSDSNAMEYEGLTKQLSGYKVEGKAISFNVEFPDEKIREALQLEKNDPVYNIVRLRLVDGKPYVIEHTYFPTALVPGLTEEILNKSVYEFIHQNLGLSFGGAYRKIQAVKPSEYDKKYLACQENDPVLEVEQIVHLEDGTPFEYSRSRNRYDTRSYTIVDIQRRQK</sequence>
<dbReference type="InterPro" id="IPR000524">
    <property type="entry name" value="Tscrpt_reg_HTH_GntR"/>
</dbReference>
<dbReference type="PANTHER" id="PTHR44846:SF5">
    <property type="entry name" value="HTH-TYPE TRANSCRIPTIONAL REGULATOR GMUR"/>
    <property type="match status" value="1"/>
</dbReference>
<dbReference type="PROSITE" id="PS50949">
    <property type="entry name" value="HTH_GNTR"/>
    <property type="match status" value="1"/>
</dbReference>
<dbReference type="InterPro" id="IPR036390">
    <property type="entry name" value="WH_DNA-bd_sf"/>
</dbReference>
<reference evidence="6 7" key="1">
    <citation type="submission" date="2016-10" db="EMBL/GenBank/DDBJ databases">
        <authorList>
            <person name="de Groot N.N."/>
        </authorList>
    </citation>
    <scope>NUCLEOTIDE SEQUENCE [LARGE SCALE GENOMIC DNA]</scope>
    <source>
        <strain evidence="6 7">DSM 27630</strain>
    </source>
</reference>